<sequence length="387" mass="41802">MDSLRILLKQELEKLDKTLSQLTVTQHNEPQTFSNAVIGNSSAMNAQESLAHQQQPISLDSTDLLNVQPRMITIAGSISRQATLLAIALKGNDAKEVSSACSALMDFSAELVQLVCNTPVDVGRSLKRHLILAAQSLLCGLVNLQSTDASALEALSQSTYARSDTACLSINSAAGGVWAACNDIANVPPTNAALAVVLLERYDDQLNDAIQECQDLLNGPTDNEDSFGEDNDEGGWNELVVGNSTKAHGYSTADLSSQDMDWVRDVQSMIKTCRLSFKMVMANLSGLARPTAKENQVIDVLVDLALRCVEKADNAVCDINLPLIDCDEDLYVAVDELGSVQTHFLNTISDLYPDSQHQSSSATTTQTCLQLCLDKTILLIDKLKITL</sequence>
<proteinExistence type="predicted"/>
<evidence type="ECO:0000313" key="2">
    <source>
        <dbReference type="EMBL" id="EGF76470.1"/>
    </source>
</evidence>
<accession>F4PE07</accession>
<dbReference type="GO" id="GO:0005634">
    <property type="term" value="C:nucleus"/>
    <property type="evidence" value="ECO:0000318"/>
    <property type="project" value="GO_Central"/>
</dbReference>
<dbReference type="InParanoid" id="F4PE07"/>
<dbReference type="GeneID" id="18239618"/>
<dbReference type="PANTHER" id="PTHR15492:SF1">
    <property type="entry name" value="CYCLIN-D1-BINDING PROTEIN 1"/>
    <property type="match status" value="1"/>
</dbReference>
<evidence type="ECO:0000313" key="3">
    <source>
        <dbReference type="Proteomes" id="UP000007241"/>
    </source>
</evidence>
<evidence type="ECO:0000259" key="1">
    <source>
        <dbReference type="Pfam" id="PF13324"/>
    </source>
</evidence>
<dbReference type="InterPro" id="IPR026907">
    <property type="entry name" value="GCIP-like"/>
</dbReference>
<gene>
    <name evidence="2" type="ORF">BATDEDRAFT_28403</name>
</gene>
<reference evidence="2 3" key="1">
    <citation type="submission" date="2009-12" db="EMBL/GenBank/DDBJ databases">
        <title>The draft genome of Batrachochytrium dendrobatidis.</title>
        <authorList>
            <consortium name="US DOE Joint Genome Institute (JGI-PGF)"/>
            <person name="Kuo A."/>
            <person name="Salamov A."/>
            <person name="Schmutz J."/>
            <person name="Lucas S."/>
            <person name="Pitluck S."/>
            <person name="Rosenblum E."/>
            <person name="Stajich J."/>
            <person name="Eisen M."/>
            <person name="Grigoriev I.V."/>
        </authorList>
    </citation>
    <scope>NUCLEOTIDE SEQUENCE [LARGE SCALE GENOMIC DNA]</scope>
    <source>
        <strain evidence="3">JAM81 / FGSC 10211</strain>
    </source>
</reference>
<dbReference type="InterPro" id="IPR049317">
    <property type="entry name" value="GCIP-like_N"/>
</dbReference>
<dbReference type="Gene3D" id="1.20.1410.10">
    <property type="entry name" value="I/LWEQ domain"/>
    <property type="match status" value="1"/>
</dbReference>
<keyword evidence="3" id="KW-1185">Reference proteome</keyword>
<dbReference type="RefSeq" id="XP_006682803.1">
    <property type="nucleotide sequence ID" value="XM_006682740.1"/>
</dbReference>
<dbReference type="HOGENOM" id="CLU_713673_0_0_1"/>
<name>F4PE07_BATDJ</name>
<dbReference type="Proteomes" id="UP000007241">
    <property type="component" value="Unassembled WGS sequence"/>
</dbReference>
<dbReference type="AlphaFoldDB" id="F4PE07"/>
<feature type="domain" description="Cyclin-D1-binding protein 1-like N-terminal" evidence="1">
    <location>
        <begin position="75"/>
        <end position="217"/>
    </location>
</feature>
<organism evidence="2 3">
    <name type="scientific">Batrachochytrium dendrobatidis (strain JAM81 / FGSC 10211)</name>
    <name type="common">Frog chytrid fungus</name>
    <dbReference type="NCBI Taxonomy" id="684364"/>
    <lineage>
        <taxon>Eukaryota</taxon>
        <taxon>Fungi</taxon>
        <taxon>Fungi incertae sedis</taxon>
        <taxon>Chytridiomycota</taxon>
        <taxon>Chytridiomycota incertae sedis</taxon>
        <taxon>Chytridiomycetes</taxon>
        <taxon>Rhizophydiales</taxon>
        <taxon>Rhizophydiales incertae sedis</taxon>
        <taxon>Batrachochytrium</taxon>
    </lineage>
</organism>
<dbReference type="Pfam" id="PF13324">
    <property type="entry name" value="GCIP_N"/>
    <property type="match status" value="1"/>
</dbReference>
<dbReference type="OrthoDB" id="41588at2759"/>
<protein>
    <recommendedName>
        <fullName evidence="1">Cyclin-D1-binding protein 1-like N-terminal domain-containing protein</fullName>
    </recommendedName>
</protein>
<dbReference type="PANTHER" id="PTHR15492">
    <property type="entry name" value="CYCLIN D1-BINDING PROTEIN 1"/>
    <property type="match status" value="1"/>
</dbReference>
<dbReference type="EMBL" id="GL882896">
    <property type="protein sequence ID" value="EGF76470.1"/>
    <property type="molecule type" value="Genomic_DNA"/>
</dbReference>